<name>U6ME22_9EIME</name>
<reference evidence="6" key="2">
    <citation type="submission" date="2013-10" db="EMBL/GenBank/DDBJ databases">
        <authorList>
            <person name="Aslett M."/>
        </authorList>
    </citation>
    <scope>NUCLEOTIDE SEQUENCE [LARGE SCALE GENOMIC DNA]</scope>
    <source>
        <strain evidence="6">Houghton</strain>
    </source>
</reference>
<feature type="region of interest" description="Disordered" evidence="3">
    <location>
        <begin position="537"/>
        <end position="666"/>
    </location>
</feature>
<dbReference type="PANTHER" id="PTHR35450:SF2">
    <property type="entry name" value="REVERSE TRANSCRIPTASE DOMAIN-CONTAINING PROTEIN"/>
    <property type="match status" value="1"/>
</dbReference>
<dbReference type="PANTHER" id="PTHR35450">
    <property type="entry name" value="REVERSE TRANSCRIPTASE DOMAIN-CONTAINING PROTEIN"/>
    <property type="match status" value="1"/>
</dbReference>
<dbReference type="RefSeq" id="XP_013439854.1">
    <property type="nucleotide sequence ID" value="XM_013584400.1"/>
</dbReference>
<feature type="domain" description="C2H2-type" evidence="4">
    <location>
        <begin position="508"/>
        <end position="528"/>
    </location>
</feature>
<evidence type="ECO:0008006" key="8">
    <source>
        <dbReference type="Google" id="ProtNLM"/>
    </source>
</evidence>
<dbReference type="EMBL" id="HG722475">
    <property type="protein sequence ID" value="CDJ62492.1"/>
    <property type="molecule type" value="Genomic_DNA"/>
</dbReference>
<feature type="compositionally biased region" description="Basic and acidic residues" evidence="3">
    <location>
        <begin position="41"/>
        <end position="51"/>
    </location>
</feature>
<gene>
    <name evidence="6" type="ORF">ENH_00016420</name>
</gene>
<feature type="compositionally biased region" description="Polar residues" evidence="3">
    <location>
        <begin position="232"/>
        <end position="248"/>
    </location>
</feature>
<dbReference type="Pfam" id="PF00078">
    <property type="entry name" value="RVT_1"/>
    <property type="match status" value="1"/>
</dbReference>
<feature type="region of interest" description="Disordered" evidence="3">
    <location>
        <begin position="325"/>
        <end position="516"/>
    </location>
</feature>
<dbReference type="GeneID" id="25471820"/>
<protein>
    <recommendedName>
        <fullName evidence="8">Reverse transcriptase domain-containing protein</fullName>
    </recommendedName>
</protein>
<accession>U6ME22</accession>
<evidence type="ECO:0000256" key="3">
    <source>
        <dbReference type="SAM" id="MobiDB-lite"/>
    </source>
</evidence>
<evidence type="ECO:0000313" key="6">
    <source>
        <dbReference type="EMBL" id="CDJ62492.1"/>
    </source>
</evidence>
<keyword evidence="1" id="KW-0863">Zinc-finger</keyword>
<keyword evidence="2" id="KW-0175">Coiled coil</keyword>
<feature type="compositionally biased region" description="Low complexity" evidence="3">
    <location>
        <begin position="618"/>
        <end position="629"/>
    </location>
</feature>
<dbReference type="GO" id="GO:0008270">
    <property type="term" value="F:zinc ion binding"/>
    <property type="evidence" value="ECO:0007669"/>
    <property type="project" value="UniProtKB-KW"/>
</dbReference>
<keyword evidence="1" id="KW-0479">Metal-binding</keyword>
<dbReference type="VEuPathDB" id="ToxoDB:ENH_00016420"/>
<feature type="compositionally biased region" description="Polar residues" evidence="3">
    <location>
        <begin position="292"/>
        <end position="303"/>
    </location>
</feature>
<feature type="compositionally biased region" description="Basic residues" evidence="3">
    <location>
        <begin position="581"/>
        <end position="591"/>
    </location>
</feature>
<feature type="compositionally biased region" description="Low complexity" evidence="3">
    <location>
        <begin position="29"/>
        <end position="40"/>
    </location>
</feature>
<dbReference type="Proteomes" id="UP000030754">
    <property type="component" value="Unassembled WGS sequence"/>
</dbReference>
<feature type="non-terminal residue" evidence="6">
    <location>
        <position position="1"/>
    </location>
</feature>
<sequence>REAPRRPTSEEDSSYSSAEEGDDDDQEVIIISPRPSCSSRGSERKEGEANKETGIPRSGVAPLGVSSSSPIETYDRERSEGYASARRMGDGRFHSMESMEREPAHQLPVRDPVIADPPQGSIPSGNPTSNGLSTQGGSPLMHRDSSEPLQGPIPSAHPAGARTIGVPNTLQLVEPPRSALPIQTNHREQSIGYPGTRITAQDRFHSMNSIESEPEQQQEQSLGHITDPPQGSFPSENPASNGIWTQGGSPPMPDRDSLDPLQGSIPSDHPAGAANQEIGVPRTMQIDEPHRSSSLIQTDNRGQSAGYAGYAGAKIMDQGRFYSAESMENEPEQQQGQPLDATIDPLQGPFPNEIHEANGAWTHGGTPPPSVHPTGAAGVPHTPRAGDPLGSPARMQMDTTEQNVRFAGSERRVQDRIPSWESIESEPEQHQRQSLGSTTDPPHGSIPKESRASNGASMQGGSSPTPDGALTAPPQSPNPSDRRGDCVVAGDPSPDQEAAIGREEEQPTCCPNCGRSFATKRGLAQHLRRGTNNPCAKLHAEVINQQQNVPTSPDLSTKRSRGQRTEDHGGGRTSQAALSRSPKRKQHRKHPPLSSPYPPWAGPTSAADLPTLEDKETTPPTQQNLQTTTERSSQLLQTNNPPETTAQRNEPISRRKPLRIPRLSADSRARLQKTLEELAKETAEKVSGGTWEEAEAVINGFTERLYDAIWFADKAPPAAQKDGPRKQHSQNGKHQATPTARVSPRLAQAQDNVTKALHALREEERAQQGKPTDSIEAKMKKRALERQLRTARRRLISILKEESAHKLQTLYMRDRKKCVEQLLADEDQSQSHDCPIQLSELEAHFREQHSEQAIDPTSKLAHEFLDPLAAAPLGAQGIDATFTEEDVRAQLLKSNLRSAAGPDGIRFSVYKQFADVLIPAMSAIYNACSKHRQVPRKWKESVTVLIPKGGDPKSVKNWRPINLQDCIYKLYAALWAQKIAAWAIKSGVASKSQKGFMPVNGCHEHLFLAQSILNSTRRSKKPLYMTYYDLQNAFGSISHQLIHVVLQAQRLPKHAQEVIMDLYQGASFCILTKEGCTGRIVNQRGVKQGCPLSPILFNLAIEPLLQRLAACNEGLELRTTDGKPQVKVSHMAYADDLKTVAATRVGISKLHQVVEDFLQWTGLKANPSKCATLGLKVQKAKQVPDPVKLTLHYEVLPVVKLGEAYKYLGIKDALESPVQQSQILRAMSRIKKDLNKLLRSELLPWQKLDALRTFVMSRLDYYLRHCYPYKQQLVAFDVYVRAALKAAFKLPKSTSKEVFHQPIPNGGLGCTSIQTMAAATQIGHAIQMLNSPDDTIRAVAEGQVLEVIKRAFVYTPDDETSDREAILAFLNGKDIGCLRRRSKKADIRSLWSELPGNIAMSKTRLATGVNGRYVLQKADGAALDQKQLIRSIKQHMAEWQRDVWKEQVDQGKSVAYQTADSNAFLRGPSRLKPEDVIFAIRARSAQLPTRHYLKRIGVTKLARCRHCTADPETLAHILNHCPHSMDSKIKMRHNKVLERITTAITQSAVNRGKTLLIDKCPDDMETRLRPDIILRDEKRKTMTIADVAVVFEDYKKNSFGSAAIHKEEKYKDLKTHYEQRGYRVSVHALVYGSLGCIAQDNRKVLTQDLGIAERTAWVLQRIISTDCIRYSNQIWGFHVADNGSRRARGGNRSRTANMQ</sequence>
<dbReference type="PROSITE" id="PS50878">
    <property type="entry name" value="RT_POL"/>
    <property type="match status" value="1"/>
</dbReference>
<dbReference type="InterPro" id="IPR013087">
    <property type="entry name" value="Znf_C2H2_type"/>
</dbReference>
<feature type="compositionally biased region" description="Polar residues" evidence="3">
    <location>
        <begin position="630"/>
        <end position="650"/>
    </location>
</feature>
<dbReference type="CDD" id="cd01650">
    <property type="entry name" value="RT_nLTR_like"/>
    <property type="match status" value="1"/>
</dbReference>
<dbReference type="OrthoDB" id="346743at2759"/>
<dbReference type="InterPro" id="IPR000477">
    <property type="entry name" value="RT_dom"/>
</dbReference>
<feature type="compositionally biased region" description="Polar residues" evidence="3">
    <location>
        <begin position="729"/>
        <end position="740"/>
    </location>
</feature>
<feature type="region of interest" description="Disordered" evidence="3">
    <location>
        <begin position="716"/>
        <end position="743"/>
    </location>
</feature>
<proteinExistence type="predicted"/>
<evidence type="ECO:0000313" key="7">
    <source>
        <dbReference type="Proteomes" id="UP000030754"/>
    </source>
</evidence>
<evidence type="ECO:0000256" key="1">
    <source>
        <dbReference type="PROSITE-ProRule" id="PRU00042"/>
    </source>
</evidence>
<feature type="compositionally biased region" description="Polar residues" evidence="3">
    <location>
        <begin position="121"/>
        <end position="137"/>
    </location>
</feature>
<evidence type="ECO:0000259" key="5">
    <source>
        <dbReference type="PROSITE" id="PS50878"/>
    </source>
</evidence>
<evidence type="ECO:0000256" key="2">
    <source>
        <dbReference type="SAM" id="Coils"/>
    </source>
</evidence>
<dbReference type="SUPFAM" id="SSF56672">
    <property type="entry name" value="DNA/RNA polymerases"/>
    <property type="match status" value="1"/>
</dbReference>
<keyword evidence="7" id="KW-1185">Reference proteome</keyword>
<feature type="coiled-coil region" evidence="2">
    <location>
        <begin position="746"/>
        <end position="801"/>
    </location>
</feature>
<feature type="compositionally biased region" description="Polar residues" evidence="3">
    <location>
        <begin position="452"/>
        <end position="465"/>
    </location>
</feature>
<reference evidence="6" key="1">
    <citation type="submission" date="2013-10" db="EMBL/GenBank/DDBJ databases">
        <title>Genomic analysis of the causative agents of coccidiosis in chickens.</title>
        <authorList>
            <person name="Reid A.J."/>
            <person name="Blake D."/>
            <person name="Billington K."/>
            <person name="Browne H."/>
            <person name="Dunn M."/>
            <person name="Hung S."/>
            <person name="Kawahara F."/>
            <person name="Miranda-Saavedra D."/>
            <person name="Mourier T."/>
            <person name="Nagra H."/>
            <person name="Otto T.D."/>
            <person name="Rawlings N."/>
            <person name="Sanchez A."/>
            <person name="Sanders M."/>
            <person name="Subramaniam C."/>
            <person name="Tay Y."/>
            <person name="Dear P."/>
            <person name="Doerig C."/>
            <person name="Gruber A."/>
            <person name="Parkinson J."/>
            <person name="Shirley M."/>
            <person name="Wan K.L."/>
            <person name="Berriman M."/>
            <person name="Tomley F."/>
            <person name="Pain A."/>
        </authorList>
    </citation>
    <scope>NUCLEOTIDE SEQUENCE [LARGE SCALE GENOMIC DNA]</scope>
    <source>
        <strain evidence="6">Houghton</strain>
    </source>
</reference>
<feature type="compositionally biased region" description="Polar residues" evidence="3">
    <location>
        <begin position="543"/>
        <end position="555"/>
    </location>
</feature>
<feature type="region of interest" description="Disordered" evidence="3">
    <location>
        <begin position="1"/>
        <end position="163"/>
    </location>
</feature>
<feature type="region of interest" description="Disordered" evidence="3">
    <location>
        <begin position="178"/>
        <end position="303"/>
    </location>
</feature>
<evidence type="ECO:0000259" key="4">
    <source>
        <dbReference type="PROSITE" id="PS50157"/>
    </source>
</evidence>
<feature type="compositionally biased region" description="Basic and acidic residues" evidence="3">
    <location>
        <begin position="87"/>
        <end position="104"/>
    </location>
</feature>
<dbReference type="InterPro" id="IPR043502">
    <property type="entry name" value="DNA/RNA_pol_sf"/>
</dbReference>
<dbReference type="PROSITE" id="PS50157">
    <property type="entry name" value="ZINC_FINGER_C2H2_2"/>
    <property type="match status" value="1"/>
</dbReference>
<keyword evidence="1" id="KW-0862">Zinc</keyword>
<organism evidence="6 7">
    <name type="scientific">Eimeria necatrix</name>
    <dbReference type="NCBI Taxonomy" id="51315"/>
    <lineage>
        <taxon>Eukaryota</taxon>
        <taxon>Sar</taxon>
        <taxon>Alveolata</taxon>
        <taxon>Apicomplexa</taxon>
        <taxon>Conoidasida</taxon>
        <taxon>Coccidia</taxon>
        <taxon>Eucoccidiorida</taxon>
        <taxon>Eimeriorina</taxon>
        <taxon>Eimeriidae</taxon>
        <taxon>Eimeria</taxon>
    </lineage>
</organism>
<feature type="domain" description="Reverse transcriptase" evidence="5">
    <location>
        <begin position="927"/>
        <end position="1212"/>
    </location>
</feature>